<sequence length="92" mass="9486">MTFNGILSSPVTPSGADGHVGDAVPAEPIGDGTEAGAGAVPVPDGPRSGTALGRAPLARRHGAYVRSRRQIRDGAGCPRRFQPDFAPSLPRW</sequence>
<gene>
    <name evidence="2" type="ORF">GCM10010517_57410</name>
</gene>
<comment type="caution">
    <text evidence="2">The sequence shown here is derived from an EMBL/GenBank/DDBJ whole genome shotgun (WGS) entry which is preliminary data.</text>
</comment>
<keyword evidence="3" id="KW-1185">Reference proteome</keyword>
<evidence type="ECO:0000313" key="2">
    <source>
        <dbReference type="EMBL" id="GAA2892898.1"/>
    </source>
</evidence>
<dbReference type="Proteomes" id="UP001500831">
    <property type="component" value="Unassembled WGS sequence"/>
</dbReference>
<name>A0ABP6IKV7_9ACTN</name>
<protein>
    <submittedName>
        <fullName evidence="2">Uncharacterized protein</fullName>
    </submittedName>
</protein>
<accession>A0ABP6IKV7</accession>
<feature type="compositionally biased region" description="Polar residues" evidence="1">
    <location>
        <begin position="1"/>
        <end position="12"/>
    </location>
</feature>
<feature type="compositionally biased region" description="Basic residues" evidence="1">
    <location>
        <begin position="57"/>
        <end position="69"/>
    </location>
</feature>
<evidence type="ECO:0000256" key="1">
    <source>
        <dbReference type="SAM" id="MobiDB-lite"/>
    </source>
</evidence>
<evidence type="ECO:0000313" key="3">
    <source>
        <dbReference type="Proteomes" id="UP001500831"/>
    </source>
</evidence>
<feature type="region of interest" description="Disordered" evidence="1">
    <location>
        <begin position="1"/>
        <end position="92"/>
    </location>
</feature>
<proteinExistence type="predicted"/>
<dbReference type="EMBL" id="BAAAVI010000050">
    <property type="protein sequence ID" value="GAA2892898.1"/>
    <property type="molecule type" value="Genomic_DNA"/>
</dbReference>
<reference evidence="3" key="1">
    <citation type="journal article" date="2019" name="Int. J. Syst. Evol. Microbiol.">
        <title>The Global Catalogue of Microorganisms (GCM) 10K type strain sequencing project: providing services to taxonomists for standard genome sequencing and annotation.</title>
        <authorList>
            <consortium name="The Broad Institute Genomics Platform"/>
            <consortium name="The Broad Institute Genome Sequencing Center for Infectious Disease"/>
            <person name="Wu L."/>
            <person name="Ma J."/>
        </authorList>
    </citation>
    <scope>NUCLEOTIDE SEQUENCE [LARGE SCALE GENOMIC DNA]</scope>
    <source>
        <strain evidence="3">JCM 6242</strain>
    </source>
</reference>
<organism evidence="2 3">
    <name type="scientific">Streptosporangium fragile</name>
    <dbReference type="NCBI Taxonomy" id="46186"/>
    <lineage>
        <taxon>Bacteria</taxon>
        <taxon>Bacillati</taxon>
        <taxon>Actinomycetota</taxon>
        <taxon>Actinomycetes</taxon>
        <taxon>Streptosporangiales</taxon>
        <taxon>Streptosporangiaceae</taxon>
        <taxon>Streptosporangium</taxon>
    </lineage>
</organism>